<evidence type="ECO:0000259" key="16">
    <source>
        <dbReference type="Pfam" id="PF08028"/>
    </source>
</evidence>
<dbReference type="GO" id="GO:0006552">
    <property type="term" value="P:L-leucine catabolic process"/>
    <property type="evidence" value="ECO:0007669"/>
    <property type="project" value="TreeGrafter"/>
</dbReference>
<dbReference type="Gene3D" id="2.40.110.10">
    <property type="entry name" value="Butyryl-CoA Dehydrogenase, subunit A, domain 2"/>
    <property type="match status" value="1"/>
</dbReference>
<evidence type="ECO:0000256" key="12">
    <source>
        <dbReference type="ARBA" id="ARBA00048445"/>
    </source>
</evidence>
<organism evidence="17 18">
    <name type="scientific">Mycetocola lacteus</name>
    <dbReference type="NCBI Taxonomy" id="76637"/>
    <lineage>
        <taxon>Bacteria</taxon>
        <taxon>Bacillati</taxon>
        <taxon>Actinomycetota</taxon>
        <taxon>Actinomycetes</taxon>
        <taxon>Micrococcales</taxon>
        <taxon>Microbacteriaceae</taxon>
        <taxon>Mycetocola</taxon>
    </lineage>
</organism>
<accession>A0A3L7ASF8</accession>
<dbReference type="Gene3D" id="1.20.140.10">
    <property type="entry name" value="Butyryl-CoA Dehydrogenase, subunit A, domain 3"/>
    <property type="match status" value="1"/>
</dbReference>
<keyword evidence="6" id="KW-0503">Monooxygenase</keyword>
<gene>
    <name evidence="17" type="ORF">D9V34_07785</name>
</gene>
<comment type="catalytic activity">
    <reaction evidence="12">
        <text>dibenzothiophene 5-oxide + FMNH2 + O2 = dibenzothiophene 5,5-dioxide + FMN + H2O + H(+)</text>
        <dbReference type="Rhea" id="RHEA:49080"/>
        <dbReference type="ChEBI" id="CHEBI:15377"/>
        <dbReference type="ChEBI" id="CHEBI:15378"/>
        <dbReference type="ChEBI" id="CHEBI:15379"/>
        <dbReference type="ChEBI" id="CHEBI:23683"/>
        <dbReference type="ChEBI" id="CHEBI:57618"/>
        <dbReference type="ChEBI" id="CHEBI:58210"/>
        <dbReference type="ChEBI" id="CHEBI:90356"/>
    </reaction>
</comment>
<keyword evidence="3" id="KW-0288">FMN</keyword>
<dbReference type="InterPro" id="IPR037069">
    <property type="entry name" value="AcylCoA_DH/ox_N_sf"/>
</dbReference>
<keyword evidence="18" id="KW-1185">Reference proteome</keyword>
<dbReference type="Pfam" id="PF08028">
    <property type="entry name" value="Acyl-CoA_dh_2"/>
    <property type="match status" value="1"/>
</dbReference>
<evidence type="ECO:0000256" key="5">
    <source>
        <dbReference type="ARBA" id="ARBA00023002"/>
    </source>
</evidence>
<evidence type="ECO:0000256" key="2">
    <source>
        <dbReference type="ARBA" id="ARBA00022630"/>
    </source>
</evidence>
<dbReference type="Gene3D" id="1.10.540.10">
    <property type="entry name" value="Acyl-CoA dehydrogenase/oxidase, N-terminal domain"/>
    <property type="match status" value="1"/>
</dbReference>
<dbReference type="EC" id="1.14.14.21" evidence="9"/>
<evidence type="ECO:0000256" key="11">
    <source>
        <dbReference type="ARBA" id="ARBA00047859"/>
    </source>
</evidence>
<feature type="domain" description="Acyl-CoA oxidase/dehydrogenase middle" evidence="14">
    <location>
        <begin position="126"/>
        <end position="208"/>
    </location>
</feature>
<evidence type="ECO:0000256" key="4">
    <source>
        <dbReference type="ARBA" id="ARBA00022741"/>
    </source>
</evidence>
<dbReference type="GO" id="GO:0005737">
    <property type="term" value="C:cytoplasm"/>
    <property type="evidence" value="ECO:0007669"/>
    <property type="project" value="UniProtKB-SubCell"/>
</dbReference>
<evidence type="ECO:0000256" key="6">
    <source>
        <dbReference type="ARBA" id="ARBA00023033"/>
    </source>
</evidence>
<comment type="catalytic activity">
    <reaction evidence="13">
        <text>dibenzothiophene + 2 FMNH2 + 2 O2 = dibenzothiophene 5,5-dioxide + 2 FMN + 2 H2O + 2 H(+)</text>
        <dbReference type="Rhea" id="RHEA:49072"/>
        <dbReference type="ChEBI" id="CHEBI:15377"/>
        <dbReference type="ChEBI" id="CHEBI:15378"/>
        <dbReference type="ChEBI" id="CHEBI:15379"/>
        <dbReference type="ChEBI" id="CHEBI:23681"/>
        <dbReference type="ChEBI" id="CHEBI:57618"/>
        <dbReference type="ChEBI" id="CHEBI:58210"/>
        <dbReference type="ChEBI" id="CHEBI:90356"/>
        <dbReference type="EC" id="1.14.14.21"/>
    </reaction>
</comment>
<comment type="similarity">
    <text evidence="8">Belongs to the DszC flavin monooxygenase family.</text>
</comment>
<dbReference type="InterPro" id="IPR009100">
    <property type="entry name" value="AcylCoA_DH/oxidase_NM_dom_sf"/>
</dbReference>
<dbReference type="InterPro" id="IPR046373">
    <property type="entry name" value="Acyl-CoA_Oxase/DH_mid-dom_sf"/>
</dbReference>
<dbReference type="PANTHER" id="PTHR43884">
    <property type="entry name" value="ACYL-COA DEHYDROGENASE"/>
    <property type="match status" value="1"/>
</dbReference>
<dbReference type="InterPro" id="IPR006091">
    <property type="entry name" value="Acyl-CoA_Oxase/DH_mid-dom"/>
</dbReference>
<dbReference type="OrthoDB" id="571684at2"/>
<dbReference type="InterPro" id="IPR036250">
    <property type="entry name" value="AcylCo_DH-like_C"/>
</dbReference>
<evidence type="ECO:0000256" key="10">
    <source>
        <dbReference type="ARBA" id="ARBA00034345"/>
    </source>
</evidence>
<dbReference type="GO" id="GO:0004497">
    <property type="term" value="F:monooxygenase activity"/>
    <property type="evidence" value="ECO:0007669"/>
    <property type="project" value="UniProtKB-KW"/>
</dbReference>
<keyword evidence="4" id="KW-0547">Nucleotide-binding</keyword>
<dbReference type="Pfam" id="PF02770">
    <property type="entry name" value="Acyl-CoA_dh_M"/>
    <property type="match status" value="1"/>
</dbReference>
<feature type="domain" description="Acyl-CoA dehydrogenase C-terminal" evidence="16">
    <location>
        <begin position="236"/>
        <end position="386"/>
    </location>
</feature>
<comment type="catalytic activity">
    <reaction evidence="11">
        <text>dibenzothiophene + FMNH2 + O2 = dibenzothiophene 5-oxide + FMN + H2O + H(+)</text>
        <dbReference type="Rhea" id="RHEA:49076"/>
        <dbReference type="ChEBI" id="CHEBI:15377"/>
        <dbReference type="ChEBI" id="CHEBI:15378"/>
        <dbReference type="ChEBI" id="CHEBI:15379"/>
        <dbReference type="ChEBI" id="CHEBI:23681"/>
        <dbReference type="ChEBI" id="CHEBI:23683"/>
        <dbReference type="ChEBI" id="CHEBI:57618"/>
        <dbReference type="ChEBI" id="CHEBI:58210"/>
    </reaction>
</comment>
<evidence type="ECO:0000259" key="14">
    <source>
        <dbReference type="Pfam" id="PF02770"/>
    </source>
</evidence>
<proteinExistence type="inferred from homology"/>
<dbReference type="Pfam" id="PF02771">
    <property type="entry name" value="Acyl-CoA_dh_N"/>
    <property type="match status" value="1"/>
</dbReference>
<comment type="caution">
    <text evidence="17">The sequence shown here is derived from an EMBL/GenBank/DDBJ whole genome shotgun (WGS) entry which is preliminary data.</text>
</comment>
<evidence type="ECO:0000256" key="13">
    <source>
        <dbReference type="ARBA" id="ARBA00049456"/>
    </source>
</evidence>
<dbReference type="Proteomes" id="UP000269438">
    <property type="component" value="Unassembled WGS sequence"/>
</dbReference>
<dbReference type="GO" id="GO:0050660">
    <property type="term" value="F:flavin adenine dinucleotide binding"/>
    <property type="evidence" value="ECO:0007669"/>
    <property type="project" value="InterPro"/>
</dbReference>
<dbReference type="SUPFAM" id="SSF47203">
    <property type="entry name" value="Acyl-CoA dehydrogenase C-terminal domain-like"/>
    <property type="match status" value="1"/>
</dbReference>
<comment type="subcellular location">
    <subcellularLocation>
        <location evidence="1">Cytoplasm</location>
    </subcellularLocation>
</comment>
<evidence type="ECO:0000256" key="7">
    <source>
        <dbReference type="ARBA" id="ARBA00034307"/>
    </source>
</evidence>
<evidence type="ECO:0000256" key="3">
    <source>
        <dbReference type="ARBA" id="ARBA00022643"/>
    </source>
</evidence>
<dbReference type="PIRSF" id="PIRSF016578">
    <property type="entry name" value="HsaA"/>
    <property type="match status" value="1"/>
</dbReference>
<reference evidence="17 18" key="1">
    <citation type="submission" date="2018-10" db="EMBL/GenBank/DDBJ databases">
        <authorList>
            <person name="Li J."/>
        </authorList>
    </citation>
    <scope>NUCLEOTIDE SEQUENCE [LARGE SCALE GENOMIC DNA]</scope>
    <source>
        <strain evidence="17 18">JCM 11654</strain>
    </source>
</reference>
<evidence type="ECO:0000259" key="15">
    <source>
        <dbReference type="Pfam" id="PF02771"/>
    </source>
</evidence>
<dbReference type="SUPFAM" id="SSF56645">
    <property type="entry name" value="Acyl-CoA dehydrogenase NM domain-like"/>
    <property type="match status" value="1"/>
</dbReference>
<dbReference type="EMBL" id="RCUY01000005">
    <property type="protein sequence ID" value="RLP83377.1"/>
    <property type="molecule type" value="Genomic_DNA"/>
</dbReference>
<evidence type="ECO:0000313" key="18">
    <source>
        <dbReference type="Proteomes" id="UP000269438"/>
    </source>
</evidence>
<sequence>MAAAEHRRDLHARFAPVFARIAAESATREAERTLPFDQVEWLRETGFLAVQVPVEFGGLGATTVEFFELLIALAEADSNLPQLLRAHFTTVESWLVREPGERREFWLRQIAGGAMFGNATHERSAAAVGTYQTALSRENGRARLDGTKHYSTGSIYADWILVTATDAETGEQVSVTVAADAVGVDRRDDWDGFGQRLTGSGTTVFTDVTIDPEHIDVAHASTPSHITGFLELVLLASIAGVGRAALRDARDFVASRTRVYSQGVGTSAREDPLVQQVIGQISGLVFAAESAVLAAAAVVGEASDLAQLEAARGTATAPELTPESVRESTRAIRAAETAAVRAQLQVPDLVLRATTALFEVGGASATARERNLDRHWRNARVLSSHNPVIYQARALGDDLLNGDGLLFTWATGEGTPTTTT</sequence>
<dbReference type="InterPro" id="IPR013786">
    <property type="entry name" value="AcylCoA_DH/ox_N"/>
</dbReference>
<name>A0A3L7ASF8_9MICO</name>
<comment type="pathway">
    <text evidence="7">Sulfur metabolism; dibenzothiophene degradation.</text>
</comment>
<evidence type="ECO:0000256" key="8">
    <source>
        <dbReference type="ARBA" id="ARBA00034317"/>
    </source>
</evidence>
<dbReference type="InterPro" id="IPR013107">
    <property type="entry name" value="Acyl-CoA_DH_C"/>
</dbReference>
<evidence type="ECO:0000256" key="9">
    <source>
        <dbReference type="ARBA" id="ARBA00034328"/>
    </source>
</evidence>
<dbReference type="GO" id="GO:0008470">
    <property type="term" value="F:3-methylbutanoyl-CoA dehydrogenase activity"/>
    <property type="evidence" value="ECO:0007669"/>
    <property type="project" value="TreeGrafter"/>
</dbReference>
<feature type="domain" description="Acyl-CoA dehydrogenase/oxidase N-terminal" evidence="15">
    <location>
        <begin position="20"/>
        <end position="112"/>
    </location>
</feature>
<dbReference type="AlphaFoldDB" id="A0A3L7ASF8"/>
<protein>
    <recommendedName>
        <fullName evidence="10">Dibenzothiophene monooxygenase</fullName>
        <ecNumber evidence="9">1.14.14.21</ecNumber>
    </recommendedName>
</protein>
<keyword evidence="2" id="KW-0285">Flavoprotein</keyword>
<dbReference type="PANTHER" id="PTHR43884:SF12">
    <property type="entry name" value="ISOVALERYL-COA DEHYDROGENASE, MITOCHONDRIAL-RELATED"/>
    <property type="match status" value="1"/>
</dbReference>
<evidence type="ECO:0000313" key="17">
    <source>
        <dbReference type="EMBL" id="RLP83377.1"/>
    </source>
</evidence>
<keyword evidence="5" id="KW-0560">Oxidoreductase</keyword>
<evidence type="ECO:0000256" key="1">
    <source>
        <dbReference type="ARBA" id="ARBA00004496"/>
    </source>
</evidence>